<dbReference type="PROSITE" id="PS50893">
    <property type="entry name" value="ABC_TRANSPORTER_2"/>
    <property type="match status" value="1"/>
</dbReference>
<organism evidence="6 7">
    <name type="scientific">Lysinibacillus sphaericus</name>
    <name type="common">Bacillus sphaericus</name>
    <dbReference type="NCBI Taxonomy" id="1421"/>
    <lineage>
        <taxon>Bacteria</taxon>
        <taxon>Bacillati</taxon>
        <taxon>Bacillota</taxon>
        <taxon>Bacilli</taxon>
        <taxon>Bacillales</taxon>
        <taxon>Bacillaceae</taxon>
        <taxon>Lysinibacillus</taxon>
    </lineage>
</organism>
<dbReference type="GO" id="GO:0016887">
    <property type="term" value="F:ATP hydrolysis activity"/>
    <property type="evidence" value="ECO:0007669"/>
    <property type="project" value="InterPro"/>
</dbReference>
<gene>
    <name evidence="6" type="ORF">C7Y47_22485</name>
</gene>
<dbReference type="PANTHER" id="PTHR43776:SF7">
    <property type="entry name" value="D,D-DIPEPTIDE TRANSPORT ATP-BINDING PROTEIN DDPF-RELATED"/>
    <property type="match status" value="1"/>
</dbReference>
<protein>
    <submittedName>
        <fullName evidence="6">Dipeptide ABC transporter ATP-binding protein</fullName>
    </submittedName>
</protein>
<dbReference type="NCBIfam" id="NF008453">
    <property type="entry name" value="PRK11308.1"/>
    <property type="match status" value="1"/>
</dbReference>
<dbReference type="NCBIfam" id="TIGR01727">
    <property type="entry name" value="oligo_HPY"/>
    <property type="match status" value="1"/>
</dbReference>
<dbReference type="InterPro" id="IPR003593">
    <property type="entry name" value="AAA+_ATPase"/>
</dbReference>
<evidence type="ECO:0000256" key="2">
    <source>
        <dbReference type="ARBA" id="ARBA00022448"/>
    </source>
</evidence>
<dbReference type="GO" id="GO:0005524">
    <property type="term" value="F:ATP binding"/>
    <property type="evidence" value="ECO:0007669"/>
    <property type="project" value="UniProtKB-KW"/>
</dbReference>
<dbReference type="InterPro" id="IPR013563">
    <property type="entry name" value="Oligopep_ABC_C"/>
</dbReference>
<proteinExistence type="inferred from homology"/>
<dbReference type="InterPro" id="IPR003439">
    <property type="entry name" value="ABC_transporter-like_ATP-bd"/>
</dbReference>
<dbReference type="InterPro" id="IPR027417">
    <property type="entry name" value="P-loop_NTPase"/>
</dbReference>
<evidence type="ECO:0000256" key="4">
    <source>
        <dbReference type="ARBA" id="ARBA00022840"/>
    </source>
</evidence>
<feature type="domain" description="ABC transporter" evidence="5">
    <location>
        <begin position="6"/>
        <end position="256"/>
    </location>
</feature>
<dbReference type="Pfam" id="PF08352">
    <property type="entry name" value="oligo_HPY"/>
    <property type="match status" value="1"/>
</dbReference>
<dbReference type="CDD" id="cd03257">
    <property type="entry name" value="ABC_NikE_OppD_transporters"/>
    <property type="match status" value="1"/>
</dbReference>
<comment type="similarity">
    <text evidence="1">Belongs to the ABC transporter superfamily.</text>
</comment>
<dbReference type="SUPFAM" id="SSF52540">
    <property type="entry name" value="P-loop containing nucleoside triphosphate hydrolases"/>
    <property type="match status" value="1"/>
</dbReference>
<evidence type="ECO:0000313" key="7">
    <source>
        <dbReference type="Proteomes" id="UP000317944"/>
    </source>
</evidence>
<dbReference type="Proteomes" id="UP000317944">
    <property type="component" value="Unassembled WGS sequence"/>
</dbReference>
<dbReference type="AlphaFoldDB" id="A0A544U8A0"/>
<dbReference type="PROSITE" id="PS00211">
    <property type="entry name" value="ABC_TRANSPORTER_1"/>
    <property type="match status" value="1"/>
</dbReference>
<reference evidence="6 7" key="1">
    <citation type="submission" date="2018-03" db="EMBL/GenBank/DDBJ databases">
        <title>Aerobic endospore-forming bacteria genome sequencing and assembly.</title>
        <authorList>
            <person name="Cavalcante D.A."/>
            <person name="Driks A."/>
            <person name="Putonti C."/>
            <person name="De-Souza M.T."/>
        </authorList>
    </citation>
    <scope>NUCLEOTIDE SEQUENCE [LARGE SCALE GENOMIC DNA]</scope>
    <source>
        <strain evidence="6 7">SDF0037</strain>
    </source>
</reference>
<sequence length="329" mass="36830">MSKVLLKVDGLKKYFPIRKGALNTQVGDVKAVDDVSFEVFEGETLGIVGESGCGKSTTGRLLMRLLEPTEGEIEFAGKMISDFSNNEMRKARRDIQMIFQDPYASLNPRHNIGKILEEPLIVHGMGNAKERKQKVLELLEIVGLNEYHVKRYPHQFSGGQRQRIGIARALMTNPRLIIADEPVSALDVSIQAQVLNLLQNLQKDLKLTYIFISHDLGVVRHISNRVGVMYLGKLVELTASEDLYAEPLHPYTQALLSSVPVPDPTFEREQLIISGDIPSASNPPSGCTFHTRCPFKKEECSQVVPKMQEVKPGHYVACHLYDVIQHSMI</sequence>
<dbReference type="OrthoDB" id="9802264at2"/>
<evidence type="ECO:0000313" key="6">
    <source>
        <dbReference type="EMBL" id="TQR28076.1"/>
    </source>
</evidence>
<dbReference type="SMART" id="SM00382">
    <property type="entry name" value="AAA"/>
    <property type="match status" value="1"/>
</dbReference>
<dbReference type="PANTHER" id="PTHR43776">
    <property type="entry name" value="TRANSPORT ATP-BINDING PROTEIN"/>
    <property type="match status" value="1"/>
</dbReference>
<dbReference type="EMBL" id="SADV01000032">
    <property type="protein sequence ID" value="TQR28076.1"/>
    <property type="molecule type" value="Genomic_DNA"/>
</dbReference>
<dbReference type="Gene3D" id="3.40.50.300">
    <property type="entry name" value="P-loop containing nucleotide triphosphate hydrolases"/>
    <property type="match status" value="1"/>
</dbReference>
<keyword evidence="4 6" id="KW-0067">ATP-binding</keyword>
<accession>A0A544U8A0</accession>
<evidence type="ECO:0000259" key="5">
    <source>
        <dbReference type="PROSITE" id="PS50893"/>
    </source>
</evidence>
<evidence type="ECO:0000256" key="3">
    <source>
        <dbReference type="ARBA" id="ARBA00022741"/>
    </source>
</evidence>
<dbReference type="Pfam" id="PF00005">
    <property type="entry name" value="ABC_tran"/>
    <property type="match status" value="1"/>
</dbReference>
<dbReference type="FunFam" id="3.40.50.300:FF:000016">
    <property type="entry name" value="Oligopeptide ABC transporter ATP-binding component"/>
    <property type="match status" value="1"/>
</dbReference>
<dbReference type="GO" id="GO:0055085">
    <property type="term" value="P:transmembrane transport"/>
    <property type="evidence" value="ECO:0007669"/>
    <property type="project" value="UniProtKB-ARBA"/>
</dbReference>
<dbReference type="InterPro" id="IPR050319">
    <property type="entry name" value="ABC_transp_ATP-bind"/>
</dbReference>
<keyword evidence="2" id="KW-0813">Transport</keyword>
<keyword evidence="3" id="KW-0547">Nucleotide-binding</keyword>
<dbReference type="RefSeq" id="WP_142510777.1">
    <property type="nucleotide sequence ID" value="NZ_SADV01000032.1"/>
</dbReference>
<evidence type="ECO:0000256" key="1">
    <source>
        <dbReference type="ARBA" id="ARBA00005417"/>
    </source>
</evidence>
<dbReference type="GO" id="GO:0015833">
    <property type="term" value="P:peptide transport"/>
    <property type="evidence" value="ECO:0007669"/>
    <property type="project" value="InterPro"/>
</dbReference>
<comment type="caution">
    <text evidence="6">The sequence shown here is derived from an EMBL/GenBank/DDBJ whole genome shotgun (WGS) entry which is preliminary data.</text>
</comment>
<dbReference type="InterPro" id="IPR017871">
    <property type="entry name" value="ABC_transporter-like_CS"/>
</dbReference>
<name>A0A544U8A0_LYSSH</name>